<dbReference type="SUPFAM" id="SSF81338">
    <property type="entry name" value="Aquaporin-like"/>
    <property type="match status" value="1"/>
</dbReference>
<comment type="similarity">
    <text evidence="2">Belongs to the MIP/aquaporin (TC 1.A.8) family.</text>
</comment>
<comment type="subcellular location">
    <subcellularLocation>
        <location evidence="1">Cell membrane</location>
        <topology evidence="1">Multi-pass membrane protein</topology>
    </subcellularLocation>
</comment>
<dbReference type="Proteomes" id="UP000694429">
    <property type="component" value="Chromosome 27"/>
</dbReference>
<feature type="compositionally biased region" description="Pro residues" evidence="7">
    <location>
        <begin position="235"/>
        <end position="249"/>
    </location>
</feature>
<feature type="transmembrane region" description="Helical" evidence="8">
    <location>
        <begin position="528"/>
        <end position="553"/>
    </location>
</feature>
<feature type="transmembrane region" description="Helical" evidence="8">
    <location>
        <begin position="489"/>
        <end position="508"/>
    </location>
</feature>
<feature type="compositionally biased region" description="Low complexity" evidence="7">
    <location>
        <begin position="378"/>
        <end position="398"/>
    </location>
</feature>
<reference evidence="9" key="2">
    <citation type="submission" date="2025-08" db="UniProtKB">
        <authorList>
            <consortium name="Ensembl"/>
        </authorList>
    </citation>
    <scope>IDENTIFICATION</scope>
</reference>
<evidence type="ECO:0000256" key="4">
    <source>
        <dbReference type="ARBA" id="ARBA00022989"/>
    </source>
</evidence>
<feature type="compositionally biased region" description="Pro residues" evidence="7">
    <location>
        <begin position="32"/>
        <end position="43"/>
    </location>
</feature>
<organism evidence="9 10">
    <name type="scientific">Canis lupus familiaris</name>
    <name type="common">Dog</name>
    <name type="synonym">Canis familiaris</name>
    <dbReference type="NCBI Taxonomy" id="9615"/>
    <lineage>
        <taxon>Eukaryota</taxon>
        <taxon>Metazoa</taxon>
        <taxon>Chordata</taxon>
        <taxon>Craniata</taxon>
        <taxon>Vertebrata</taxon>
        <taxon>Euteleostomi</taxon>
        <taxon>Mammalia</taxon>
        <taxon>Eutheria</taxon>
        <taxon>Laurasiatheria</taxon>
        <taxon>Carnivora</taxon>
        <taxon>Caniformia</taxon>
        <taxon>Canidae</taxon>
        <taxon>Canis</taxon>
    </lineage>
</organism>
<dbReference type="Gene3D" id="1.20.1080.10">
    <property type="entry name" value="Glycerol uptake facilitator protein"/>
    <property type="match status" value="1"/>
</dbReference>
<evidence type="ECO:0000256" key="1">
    <source>
        <dbReference type="ARBA" id="ARBA00004651"/>
    </source>
</evidence>
<evidence type="ECO:0000256" key="2">
    <source>
        <dbReference type="ARBA" id="ARBA00006175"/>
    </source>
</evidence>
<dbReference type="Ensembl" id="ENSCAFT00030047453.1">
    <property type="protein sequence ID" value="ENSCAFP00030041490.1"/>
    <property type="gene ID" value="ENSCAFG00030025685.1"/>
</dbReference>
<evidence type="ECO:0000256" key="8">
    <source>
        <dbReference type="SAM" id="Phobius"/>
    </source>
</evidence>
<reference evidence="9" key="1">
    <citation type="submission" date="2019-03" db="EMBL/GenBank/DDBJ databases">
        <authorList>
            <person name="Warren W.C."/>
            <person name="Johnson G.S."/>
        </authorList>
    </citation>
    <scope>NUCLEOTIDE SEQUENCE [LARGE SCALE GENOMIC DNA]</scope>
    <source>
        <strain evidence="9">Basenji</strain>
    </source>
</reference>
<evidence type="ECO:0000313" key="9">
    <source>
        <dbReference type="Ensembl" id="ENSCAFP00030041490.1"/>
    </source>
</evidence>
<feature type="region of interest" description="Disordered" evidence="7">
    <location>
        <begin position="355"/>
        <end position="425"/>
    </location>
</feature>
<protein>
    <submittedName>
        <fullName evidence="9">Aquaporin 2</fullName>
    </submittedName>
</protein>
<feature type="compositionally biased region" description="Basic residues" evidence="7">
    <location>
        <begin position="283"/>
        <end position="295"/>
    </location>
</feature>
<keyword evidence="4 8" id="KW-1133">Transmembrane helix</keyword>
<dbReference type="InterPro" id="IPR034294">
    <property type="entry name" value="Aquaporin_transptr"/>
</dbReference>
<proteinExistence type="inferred from homology"/>
<keyword evidence="5 8" id="KW-0472">Membrane</keyword>
<comment type="catalytic activity">
    <reaction evidence="6">
        <text>H2O(in) = H2O(out)</text>
        <dbReference type="Rhea" id="RHEA:29667"/>
        <dbReference type="ChEBI" id="CHEBI:15377"/>
    </reaction>
</comment>
<feature type="compositionally biased region" description="Low complexity" evidence="7">
    <location>
        <begin position="22"/>
        <end position="31"/>
    </location>
</feature>
<name>A0A8C0RTP8_CANLF</name>
<feature type="transmembrane region" description="Helical" evidence="8">
    <location>
        <begin position="458"/>
        <end position="477"/>
    </location>
</feature>
<dbReference type="Pfam" id="PF00230">
    <property type="entry name" value="MIP"/>
    <property type="match status" value="1"/>
</dbReference>
<feature type="compositionally biased region" description="Pro residues" evidence="7">
    <location>
        <begin position="191"/>
        <end position="202"/>
    </location>
</feature>
<feature type="compositionally biased region" description="Basic and acidic residues" evidence="7">
    <location>
        <begin position="170"/>
        <end position="184"/>
    </location>
</feature>
<dbReference type="GO" id="GO:0005886">
    <property type="term" value="C:plasma membrane"/>
    <property type="evidence" value="ECO:0007669"/>
    <property type="project" value="UniProtKB-SubCell"/>
</dbReference>
<feature type="compositionally biased region" description="Basic residues" evidence="7">
    <location>
        <begin position="147"/>
        <end position="160"/>
    </location>
</feature>
<dbReference type="AlphaFoldDB" id="A0A8C0RTP8"/>
<dbReference type="FunFam" id="1.20.1080.10:FF:000073">
    <property type="entry name" value="Aquaporin 5"/>
    <property type="match status" value="1"/>
</dbReference>
<evidence type="ECO:0000313" key="10">
    <source>
        <dbReference type="Proteomes" id="UP000694429"/>
    </source>
</evidence>
<feature type="compositionally biased region" description="Gly residues" evidence="7">
    <location>
        <begin position="1"/>
        <end position="20"/>
    </location>
</feature>
<feature type="compositionally biased region" description="Basic and acidic residues" evidence="7">
    <location>
        <begin position="580"/>
        <end position="592"/>
    </location>
</feature>
<sequence length="592" mass="61641">AAGVKGTGGGTRVGGLGGREVSGAPAPSRPRSAPPPRLPGLPRPKPKVKSVAPPRVPPRTPSGARWEAAGLGRRERAPRGCGLRRPLARDAPAPPPPPPGRERSGAGLGESHGSSPAGGEAGSGCPGRGREGRSRPQSPARPGEGRGRRHWARGGRRRSRSTLEAAAAESSRDAARSAGAERRAPCAGPRAPGPSTPPPPGSRGPGASAAAPAGGRARGGRGRAGPRAAARGCRPPGPPPAPPRSPPRGAPGLYIARPRPARARPPASTPRAPRPAASPPRPPRPRAPRAPRPRAPRAPPPGPRGHHEEGGVLRGLPQGRVRRVPGHPHLRLLRPRLGPQVAVGAAQHPADLAGLRAGHRHPGAGPGARERRPHQPGHHAGPAGGQPDLAAAGRLLRGGAAGGGHRRGGHPLRAGAAQRPRQPGRQLEEDFLGHCQAVSQPHRRDGFELNNNTTQGQAMVVELILTFQLALCIFSSTDSRRTSPVGSPALSIGLSVTLGHLVGIYFTGCSMNPARSFGPAVVMKRFSSAHWVFWVGPIVGAILAAILYFYLLFPNSLSLSERMAVIKGTYEPEEDWEEQREERKKTMELTAR</sequence>
<evidence type="ECO:0000256" key="3">
    <source>
        <dbReference type="ARBA" id="ARBA00022692"/>
    </source>
</evidence>
<keyword evidence="3 8" id="KW-0812">Transmembrane</keyword>
<feature type="compositionally biased region" description="Pro residues" evidence="7">
    <location>
        <begin position="272"/>
        <end position="282"/>
    </location>
</feature>
<dbReference type="InterPro" id="IPR023271">
    <property type="entry name" value="Aquaporin-like"/>
</dbReference>
<feature type="compositionally biased region" description="Low complexity" evidence="7">
    <location>
        <begin position="225"/>
        <end position="234"/>
    </location>
</feature>
<accession>A0A8C0RTP8</accession>
<feature type="region of interest" description="Disordered" evidence="7">
    <location>
        <begin position="1"/>
        <end position="324"/>
    </location>
</feature>
<feature type="region of interest" description="Disordered" evidence="7">
    <location>
        <begin position="573"/>
        <end position="592"/>
    </location>
</feature>
<dbReference type="PANTHER" id="PTHR19139">
    <property type="entry name" value="AQUAPORIN TRANSPORTER"/>
    <property type="match status" value="1"/>
</dbReference>
<feature type="compositionally biased region" description="Low complexity" evidence="7">
    <location>
        <begin position="250"/>
        <end position="271"/>
    </location>
</feature>
<feature type="compositionally biased region" description="Low complexity" evidence="7">
    <location>
        <begin position="205"/>
        <end position="215"/>
    </location>
</feature>
<dbReference type="InterPro" id="IPR000425">
    <property type="entry name" value="MIP"/>
</dbReference>
<evidence type="ECO:0000256" key="6">
    <source>
        <dbReference type="ARBA" id="ARBA00034651"/>
    </source>
</evidence>
<dbReference type="GO" id="GO:0015267">
    <property type="term" value="F:channel activity"/>
    <property type="evidence" value="ECO:0007669"/>
    <property type="project" value="InterPro"/>
</dbReference>
<evidence type="ECO:0000256" key="7">
    <source>
        <dbReference type="SAM" id="MobiDB-lite"/>
    </source>
</evidence>
<feature type="compositionally biased region" description="Low complexity" evidence="7">
    <location>
        <begin position="109"/>
        <end position="118"/>
    </location>
</feature>
<dbReference type="PRINTS" id="PR00783">
    <property type="entry name" value="MINTRINSICP"/>
</dbReference>
<dbReference type="PANTHER" id="PTHR19139:SF38">
    <property type="entry name" value="AQUAPORIN-5"/>
    <property type="match status" value="1"/>
</dbReference>
<evidence type="ECO:0000256" key="5">
    <source>
        <dbReference type="ARBA" id="ARBA00023136"/>
    </source>
</evidence>